<dbReference type="InterPro" id="IPR032675">
    <property type="entry name" value="LRR_dom_sf"/>
</dbReference>
<evidence type="ECO:0000313" key="1">
    <source>
        <dbReference type="EMBL" id="PPR88006.1"/>
    </source>
</evidence>
<dbReference type="Proteomes" id="UP000239757">
    <property type="component" value="Unassembled WGS sequence"/>
</dbReference>
<evidence type="ECO:0008006" key="3">
    <source>
        <dbReference type="Google" id="ProtNLM"/>
    </source>
</evidence>
<dbReference type="PANTHER" id="PTHR47186">
    <property type="entry name" value="LEUCINE-RICH REPEAT-CONTAINING PROTEIN 57"/>
    <property type="match status" value="1"/>
</dbReference>
<dbReference type="AlphaFoldDB" id="A0A2P5WA91"/>
<dbReference type="SUPFAM" id="SSF52058">
    <property type="entry name" value="L domain-like"/>
    <property type="match status" value="1"/>
</dbReference>
<dbReference type="PANTHER" id="PTHR47186:SF61">
    <property type="entry name" value="LEUCINE-RICH REPEAT-CONTAINING PROTEIN 57-RELATED"/>
    <property type="match status" value="1"/>
</dbReference>
<reference evidence="1 2" key="1">
    <citation type="submission" date="2015-01" db="EMBL/GenBank/DDBJ databases">
        <title>Genome of allotetraploid Gossypium barbadense reveals genomic plasticity and fiber elongation in cotton evolution.</title>
        <authorList>
            <person name="Chen X."/>
            <person name="Liu X."/>
            <person name="Zhao B."/>
            <person name="Zheng H."/>
            <person name="Hu Y."/>
            <person name="Lu G."/>
            <person name="Yang C."/>
            <person name="Chen J."/>
            <person name="Shan C."/>
            <person name="Zhang L."/>
            <person name="Zhou Y."/>
            <person name="Wang L."/>
            <person name="Guo W."/>
            <person name="Bai Y."/>
            <person name="Ruan J."/>
            <person name="Shangguan X."/>
            <person name="Mao Y."/>
            <person name="Jiang J."/>
            <person name="Zhu Y."/>
            <person name="Lei J."/>
            <person name="Kang H."/>
            <person name="Chen S."/>
            <person name="He X."/>
            <person name="Wang R."/>
            <person name="Wang Y."/>
            <person name="Chen J."/>
            <person name="Wang L."/>
            <person name="Yu S."/>
            <person name="Wang B."/>
            <person name="Wei J."/>
            <person name="Song S."/>
            <person name="Lu X."/>
            <person name="Gao Z."/>
            <person name="Gu W."/>
            <person name="Deng X."/>
            <person name="Ma D."/>
            <person name="Wang S."/>
            <person name="Liang W."/>
            <person name="Fang L."/>
            <person name="Cai C."/>
            <person name="Zhu X."/>
            <person name="Zhou B."/>
            <person name="Zhang Y."/>
            <person name="Chen Z."/>
            <person name="Xu S."/>
            <person name="Zhu R."/>
            <person name="Wang S."/>
            <person name="Zhang T."/>
            <person name="Zhao G."/>
        </authorList>
    </citation>
    <scope>NUCLEOTIDE SEQUENCE [LARGE SCALE GENOMIC DNA]</scope>
    <source>
        <strain evidence="2">cv. Xinhai21</strain>
        <tissue evidence="1">Leaf</tissue>
    </source>
</reference>
<dbReference type="Gene3D" id="3.80.10.10">
    <property type="entry name" value="Ribonuclease Inhibitor"/>
    <property type="match status" value="1"/>
</dbReference>
<evidence type="ECO:0000313" key="2">
    <source>
        <dbReference type="Proteomes" id="UP000239757"/>
    </source>
</evidence>
<proteinExistence type="predicted"/>
<accession>A0A2P5WA91</accession>
<sequence>MLKKLQILRLSACPELKMLPPSIGELVRLKYLDISECVNLKCLPKEVGKLVSLEKIDMRDCLQIVNLPTTAALSNLKSLQRVICDDEVFGQWRNLEKTVPNLHVQIAEKWYGLDWLNS</sequence>
<organism evidence="1 2">
    <name type="scientific">Gossypium barbadense</name>
    <name type="common">Sea Island cotton</name>
    <name type="synonym">Hibiscus barbadensis</name>
    <dbReference type="NCBI Taxonomy" id="3634"/>
    <lineage>
        <taxon>Eukaryota</taxon>
        <taxon>Viridiplantae</taxon>
        <taxon>Streptophyta</taxon>
        <taxon>Embryophyta</taxon>
        <taxon>Tracheophyta</taxon>
        <taxon>Spermatophyta</taxon>
        <taxon>Magnoliopsida</taxon>
        <taxon>eudicotyledons</taxon>
        <taxon>Gunneridae</taxon>
        <taxon>Pentapetalae</taxon>
        <taxon>rosids</taxon>
        <taxon>malvids</taxon>
        <taxon>Malvales</taxon>
        <taxon>Malvaceae</taxon>
        <taxon>Malvoideae</taxon>
        <taxon>Gossypium</taxon>
    </lineage>
</organism>
<name>A0A2P5WA91_GOSBA</name>
<dbReference type="OrthoDB" id="2016095at2759"/>
<gene>
    <name evidence="1" type="ORF">GOBAR_AA32682</name>
</gene>
<dbReference type="EMBL" id="KZ668400">
    <property type="protein sequence ID" value="PPR88006.1"/>
    <property type="molecule type" value="Genomic_DNA"/>
</dbReference>
<protein>
    <recommendedName>
        <fullName evidence="3">NB-ARC domain-containing protein</fullName>
    </recommendedName>
</protein>